<sequence>MNQKRKTLLSLVLSFLLVLSITPVFVKAMSSGPVEQEQPEQSIETEQADSSGLVAHYTFNQELTDQTGNFEEGKVVGNRINEEDGALISYGEGKRDQAAIFDGKSGIRLPDGLISSNVYSVALWVNPAKITQFTTTFFGAQAKDQWISIVPNGPIGETMLWSGEDWYDAPTGLKIPTDQWSHLTITVNQGEVKVYLNGQERFSDSGFPDVFTNQKAKFALGVNYWDAPFKGKLDDLRVYNTAIKAERVKKLAKGASKIKEPVENKTRVKLDQNSVAVHDPMIIKDKGTYYVFGSHLGAAKSDDLIHWKSISNGFTVDNPIIPNPEQELKEALEWPEPDAESTWAKSPIKLNGKYYLYFSSSTWGAIRSAIGLAIAKNIEGPYEYQGLVIKSYKKGQENLEGVSHNPNVHPNAIDPQVFFDDQGKLWMTYGSYAGGIHILEMNSQTGKPYPNQGYGKRILGGNEAPIEGSYIQYNPKTEYYYLFASFGTLAADGGYNIRVFRSKNPDGPYTDPQGHNSDYQGTNELDFVKNNIDGHNWENVEPYGAKLIGNFLFQESKLGYLSPGHNSAIYDEVKDKMFIVFHSRFPGQGGRHQVRVHQMLMNSRGWPVITPHVYRGETARKYSTEQVVGTYQYVNHGHDIQATFGNPGGDINLSKQIELNADGSITGTVEGSWKMTGDYRVDITIDGETYHGAFLRQWDRGLKKNVMTFSALSKQGVTIWGSEIPE</sequence>
<feature type="active site" description="Proton acceptor" evidence="5">
    <location>
        <position position="279"/>
    </location>
</feature>
<feature type="domain" description="Extracellular endo-alpha-(1-&gt;5)-L-arabinanase C-terminal" evidence="7">
    <location>
        <begin position="611"/>
        <end position="721"/>
    </location>
</feature>
<evidence type="ECO:0000259" key="7">
    <source>
        <dbReference type="Pfam" id="PF16369"/>
    </source>
</evidence>
<dbReference type="Pfam" id="PF04616">
    <property type="entry name" value="Glyco_hydro_43"/>
    <property type="match status" value="1"/>
</dbReference>
<evidence type="ECO:0000256" key="5">
    <source>
        <dbReference type="PIRSR" id="PIRSR606710-1"/>
    </source>
</evidence>
<reference evidence="9" key="1">
    <citation type="submission" date="2012-02" db="EMBL/GenBank/DDBJ databases">
        <title>The complete genome of Halobacteroides halobius DSM 5150.</title>
        <authorList>
            <person name="Lucas S."/>
            <person name="Copeland A."/>
            <person name="Lapidus A."/>
            <person name="Glavina del Rio T."/>
            <person name="Dalin E."/>
            <person name="Tice H."/>
            <person name="Bruce D."/>
            <person name="Goodwin L."/>
            <person name="Pitluck S."/>
            <person name="Peters L."/>
            <person name="Mikhailova N."/>
            <person name="Gu W."/>
            <person name="Kyrpides N."/>
            <person name="Mavromatis K."/>
            <person name="Ivanova N."/>
            <person name="Brettin T."/>
            <person name="Detter J.C."/>
            <person name="Han C."/>
            <person name="Larimer F."/>
            <person name="Land M."/>
            <person name="Hauser L."/>
            <person name="Markowitz V."/>
            <person name="Cheng J.-F."/>
            <person name="Hugenholtz P."/>
            <person name="Woyke T."/>
            <person name="Wu D."/>
            <person name="Tindall B."/>
            <person name="Pomrenke H."/>
            <person name="Brambilla E."/>
            <person name="Klenk H.-P."/>
            <person name="Eisen J.A."/>
        </authorList>
    </citation>
    <scope>NUCLEOTIDE SEQUENCE [LARGE SCALE GENOMIC DNA]</scope>
    <source>
        <strain evidence="9">ATCC 35273 / DSM 5150 / MD-1</strain>
    </source>
</reference>
<dbReference type="PANTHER" id="PTHR43301:SF3">
    <property type="entry name" value="ARABINAN ENDO-1,5-ALPHA-L-ARABINOSIDASE A-RELATED"/>
    <property type="match status" value="1"/>
</dbReference>
<dbReference type="Pfam" id="PF16369">
    <property type="entry name" value="GH43_C"/>
    <property type="match status" value="1"/>
</dbReference>
<evidence type="ECO:0000256" key="3">
    <source>
        <dbReference type="ARBA" id="ARBA00022801"/>
    </source>
</evidence>
<dbReference type="Pfam" id="PF13385">
    <property type="entry name" value="Laminin_G_3"/>
    <property type="match status" value="1"/>
</dbReference>
<gene>
    <name evidence="8" type="ordered locus">Halha_1723</name>
</gene>
<dbReference type="Gene3D" id="2.40.128.10">
    <property type="match status" value="1"/>
</dbReference>
<dbReference type="PATRIC" id="fig|748449.3.peg.1676"/>
<evidence type="ECO:0000256" key="1">
    <source>
        <dbReference type="ARBA" id="ARBA00004834"/>
    </source>
</evidence>
<feature type="site" description="Important for catalytic activity, responsible for pKa modulation of the active site Glu and correct orientation of both the proton donor and substrate" evidence="6">
    <location>
        <position position="414"/>
    </location>
</feature>
<dbReference type="SUPFAM" id="SSF75005">
    <property type="entry name" value="Arabinanase/levansucrase/invertase"/>
    <property type="match status" value="1"/>
</dbReference>
<evidence type="ECO:0000256" key="2">
    <source>
        <dbReference type="ARBA" id="ARBA00009865"/>
    </source>
</evidence>
<keyword evidence="4" id="KW-0326">Glycosidase</keyword>
<dbReference type="InterPro" id="IPR032291">
    <property type="entry name" value="Abn2_C"/>
</dbReference>
<dbReference type="EMBL" id="CP003359">
    <property type="protein sequence ID" value="AGB41660.1"/>
    <property type="molecule type" value="Genomic_DNA"/>
</dbReference>
<dbReference type="InterPro" id="IPR023296">
    <property type="entry name" value="Glyco_hydro_beta-prop_sf"/>
</dbReference>
<protein>
    <submittedName>
        <fullName evidence="8">Beta-xylosidase</fullName>
    </submittedName>
</protein>
<dbReference type="HOGENOM" id="CLU_009397_1_2_9"/>
<keyword evidence="3" id="KW-0378">Hydrolase</keyword>
<evidence type="ECO:0000256" key="4">
    <source>
        <dbReference type="ARBA" id="ARBA00023295"/>
    </source>
</evidence>
<accession>L0KAU3</accession>
<keyword evidence="9" id="KW-1185">Reference proteome</keyword>
<dbReference type="SUPFAM" id="SSF49899">
    <property type="entry name" value="Concanavalin A-like lectins/glucanases"/>
    <property type="match status" value="1"/>
</dbReference>
<dbReference type="STRING" id="748449.Halha_1723"/>
<dbReference type="AlphaFoldDB" id="L0KAU3"/>
<dbReference type="Proteomes" id="UP000010880">
    <property type="component" value="Chromosome"/>
</dbReference>
<dbReference type="InterPro" id="IPR013320">
    <property type="entry name" value="ConA-like_dom_sf"/>
</dbReference>
<dbReference type="Gene3D" id="2.115.10.20">
    <property type="entry name" value="Glycosyl hydrolase domain, family 43"/>
    <property type="match status" value="1"/>
</dbReference>
<dbReference type="OrthoDB" id="273314at2"/>
<evidence type="ECO:0000313" key="9">
    <source>
        <dbReference type="Proteomes" id="UP000010880"/>
    </source>
</evidence>
<dbReference type="KEGG" id="hhl:Halha_1723"/>
<dbReference type="RefSeq" id="WP_015327376.1">
    <property type="nucleotide sequence ID" value="NC_019978.1"/>
</dbReference>
<dbReference type="InterPro" id="IPR050727">
    <property type="entry name" value="GH43_arabinanases"/>
</dbReference>
<comment type="pathway">
    <text evidence="1">Glycan metabolism; L-arabinan degradation.</text>
</comment>
<dbReference type="InterPro" id="IPR006710">
    <property type="entry name" value="Glyco_hydro_43"/>
</dbReference>
<dbReference type="PANTHER" id="PTHR43301">
    <property type="entry name" value="ARABINAN ENDO-1,5-ALPHA-L-ARABINOSIDASE"/>
    <property type="match status" value="1"/>
</dbReference>
<name>L0KAU3_HALHC</name>
<organism evidence="8 9">
    <name type="scientific">Halobacteroides halobius (strain ATCC 35273 / DSM 5150 / MD-1)</name>
    <dbReference type="NCBI Taxonomy" id="748449"/>
    <lineage>
        <taxon>Bacteria</taxon>
        <taxon>Bacillati</taxon>
        <taxon>Bacillota</taxon>
        <taxon>Clostridia</taxon>
        <taxon>Halanaerobiales</taxon>
        <taxon>Halobacteroidaceae</taxon>
        <taxon>Halobacteroides</taxon>
    </lineage>
</organism>
<evidence type="ECO:0000313" key="8">
    <source>
        <dbReference type="EMBL" id="AGB41660.1"/>
    </source>
</evidence>
<proteinExistence type="inferred from homology"/>
<dbReference type="eggNOG" id="COG3507">
    <property type="taxonomic scope" value="Bacteria"/>
</dbReference>
<feature type="active site" description="Proton donor" evidence="5">
    <location>
        <position position="467"/>
    </location>
</feature>
<comment type="similarity">
    <text evidence="2">Belongs to the glycosyl hydrolase 43 family.</text>
</comment>
<dbReference type="GO" id="GO:0005975">
    <property type="term" value="P:carbohydrate metabolic process"/>
    <property type="evidence" value="ECO:0007669"/>
    <property type="project" value="InterPro"/>
</dbReference>
<dbReference type="CDD" id="cd18832">
    <property type="entry name" value="GH43_GsAbnA-like"/>
    <property type="match status" value="1"/>
</dbReference>
<dbReference type="Gene3D" id="2.60.120.200">
    <property type="match status" value="1"/>
</dbReference>
<dbReference type="GO" id="GO:0004553">
    <property type="term" value="F:hydrolase activity, hydrolyzing O-glycosyl compounds"/>
    <property type="evidence" value="ECO:0007669"/>
    <property type="project" value="InterPro"/>
</dbReference>
<evidence type="ECO:0000256" key="6">
    <source>
        <dbReference type="PIRSR" id="PIRSR606710-2"/>
    </source>
</evidence>